<dbReference type="OrthoDB" id="10045710at2759"/>
<feature type="region of interest" description="Disordered" evidence="1">
    <location>
        <begin position="501"/>
        <end position="569"/>
    </location>
</feature>
<dbReference type="Pfam" id="PF12763">
    <property type="entry name" value="EH"/>
    <property type="match status" value="1"/>
</dbReference>
<dbReference type="GeneID" id="30994913"/>
<feature type="compositionally biased region" description="Polar residues" evidence="1">
    <location>
        <begin position="344"/>
        <end position="354"/>
    </location>
</feature>
<dbReference type="Gene3D" id="1.10.238.10">
    <property type="entry name" value="EF-hand"/>
    <property type="match status" value="1"/>
</dbReference>
<reference evidence="4" key="1">
    <citation type="submission" date="2016-05" db="EMBL/GenBank/DDBJ databases">
        <title>Comparative genomics of biotechnologically important yeasts.</title>
        <authorList>
            <consortium name="DOE Joint Genome Institute"/>
            <person name="Riley R."/>
            <person name="Haridas S."/>
            <person name="Wolfe K.H."/>
            <person name="Lopes M.R."/>
            <person name="Hittinger C.T."/>
            <person name="Goker M."/>
            <person name="Salamov A."/>
            <person name="Wisecaver J."/>
            <person name="Long T.M."/>
            <person name="Aerts A.L."/>
            <person name="Barry K."/>
            <person name="Choi C."/>
            <person name="Clum A."/>
            <person name="Coughlan A.Y."/>
            <person name="Deshpande S."/>
            <person name="Douglass A.P."/>
            <person name="Hanson S.J."/>
            <person name="Klenk H.-P."/>
            <person name="Labutti K."/>
            <person name="Lapidus A."/>
            <person name="Lindquist E."/>
            <person name="Lipzen A."/>
            <person name="Meier-Kolthoff J.P."/>
            <person name="Ohm R.A."/>
            <person name="Otillar R.P."/>
            <person name="Pangilinan J."/>
            <person name="Peng Y."/>
            <person name="Rokas A."/>
            <person name="Rosa C.A."/>
            <person name="Scheuner C."/>
            <person name="Sibirny A.A."/>
            <person name="Slot J.C."/>
            <person name="Stielow J.B."/>
            <person name="Sun H."/>
            <person name="Kurtzman C.P."/>
            <person name="Blackwell M."/>
            <person name="Grigoriev I.V."/>
            <person name="Jeffries T.W."/>
        </authorList>
    </citation>
    <scope>NUCLEOTIDE SEQUENCE [LARGE SCALE GENOMIC DNA]</scope>
    <source>
        <strain evidence="4">NRRL Y-1933</strain>
    </source>
</reference>
<feature type="compositionally biased region" description="Low complexity" evidence="1">
    <location>
        <begin position="549"/>
        <end position="558"/>
    </location>
</feature>
<feature type="compositionally biased region" description="Acidic residues" evidence="1">
    <location>
        <begin position="405"/>
        <end position="440"/>
    </location>
</feature>
<feature type="region of interest" description="Disordered" evidence="1">
    <location>
        <begin position="17"/>
        <end position="135"/>
    </location>
</feature>
<dbReference type="InterPro" id="IPR000261">
    <property type="entry name" value="EH_dom"/>
</dbReference>
<feature type="compositionally biased region" description="Polar residues" evidence="1">
    <location>
        <begin position="27"/>
        <end position="67"/>
    </location>
</feature>
<feature type="compositionally biased region" description="Low complexity" evidence="1">
    <location>
        <begin position="395"/>
        <end position="404"/>
    </location>
</feature>
<protein>
    <recommendedName>
        <fullName evidence="2">EH domain-containing protein</fullName>
    </recommendedName>
</protein>
<dbReference type="EMBL" id="KV454538">
    <property type="protein sequence ID" value="ODV69384.1"/>
    <property type="molecule type" value="Genomic_DNA"/>
</dbReference>
<sequence>MSNNNSASHAAALAAFKGLGNKKDESTAPTSRVPSRTSTMTSIKPPQHTQKPQLHLSTGKSYSTSTVPKVKKSPVTPTLTAIHTPTGQGRIHHPPTRTASQSSHLPQQKPSQESPSKLSIVTKPSKETVTSPNAGAGAAAAVKALSLETPPKSSKSNRNSYNSIDSDIISPLAVKPNGDYFSMPRSNTLTTKNTITNDPKLSPETSRGIKNSPGSVRRLHSNTQPQDMLNQVRNSIISKTKTSSAVELTEKNLAAINEIRQSINLKRVSTHNTSSNLMLPYHEDDDDADDDRRRSVPSFVSQSSGDLSAPAGRMIYDKEIFHNSYSSLGSTLLEADSYNGHSPTTPVIVLNNTSEKQEKKRPSQILGSKIRKTKDNIKSISPNQKRKSKLKNNTENADPSNNYDNNDDDDDDDDDDNDNADGSDYEDECDDDDDDDDDDIQVNKSRNISPIAIPPSQNAYARSLGANTGSMESLRHSSNPSLSAYASGEERVGSKVGISLSDLNNAKAKPKRKPPPGVFRSESNEADADNLYISDESNSLKPINRSKKNSGSGSSVNSTYESNFATDHPTFGIRDHTTNELTSNTSGSMVNLSGPADSYYTDGEISEMEKLRVNSTRSGSGGGIGKFPQFPDIDHKSNARKHTEHKHNIFKKKYKIKGVDSTVNLLELDDSDSHETSADPLSRSNVNLSAPSRSGTPGISHLQQPVQLKTTMRKTNKRKEKKMAFNEDKPWKNHNELRYVTEQERKRYEGVWVSNKGLYMNFVVTRLMGVDYTKQPQDKEKFGLTEEEASTKAARLSSKATTNLEGATIADYQKLHDLVNIDINQLIHGVVVKRIWKRSRLSNETLEAIWNLVDFRQDGSLNKAEFLVGMWLVDQCLYGRKLPKKVDDVVWESLGNIGINVQIKKKGRR</sequence>
<dbReference type="CDD" id="cd00052">
    <property type="entry name" value="EH"/>
    <property type="match status" value="1"/>
</dbReference>
<evidence type="ECO:0000259" key="2">
    <source>
        <dbReference type="PROSITE" id="PS50031"/>
    </source>
</evidence>
<feature type="region of interest" description="Disordered" evidence="1">
    <location>
        <begin position="615"/>
        <end position="646"/>
    </location>
</feature>
<evidence type="ECO:0000313" key="3">
    <source>
        <dbReference type="EMBL" id="ODV69384.1"/>
    </source>
</evidence>
<dbReference type="AlphaFoldDB" id="A0A1E4RQ23"/>
<dbReference type="PANTHER" id="PTHR11216">
    <property type="entry name" value="EH DOMAIN"/>
    <property type="match status" value="1"/>
</dbReference>
<feature type="domain" description="EH" evidence="2">
    <location>
        <begin position="808"/>
        <end position="883"/>
    </location>
</feature>
<dbReference type="PROSITE" id="PS50031">
    <property type="entry name" value="EH"/>
    <property type="match status" value="1"/>
</dbReference>
<dbReference type="GO" id="GO:0006897">
    <property type="term" value="P:endocytosis"/>
    <property type="evidence" value="ECO:0007669"/>
    <property type="project" value="UniProtKB-ARBA"/>
</dbReference>
<feature type="region of interest" description="Disordered" evidence="1">
    <location>
        <begin position="275"/>
        <end position="310"/>
    </location>
</feature>
<evidence type="ECO:0000256" key="1">
    <source>
        <dbReference type="SAM" id="MobiDB-lite"/>
    </source>
</evidence>
<dbReference type="GO" id="GO:0005886">
    <property type="term" value="C:plasma membrane"/>
    <property type="evidence" value="ECO:0007669"/>
    <property type="project" value="TreeGrafter"/>
</dbReference>
<keyword evidence="4" id="KW-1185">Reference proteome</keyword>
<dbReference type="STRING" id="984485.A0A1E4RQ23"/>
<dbReference type="RefSeq" id="XP_020078451.1">
    <property type="nucleotide sequence ID" value="XM_020220363.1"/>
</dbReference>
<feature type="compositionally biased region" description="Polar residues" evidence="1">
    <location>
        <begin position="75"/>
        <end position="87"/>
    </location>
</feature>
<gene>
    <name evidence="3" type="ORF">HYPBUDRAFT_151173</name>
</gene>
<dbReference type="InterPro" id="IPR011992">
    <property type="entry name" value="EF-hand-dom_pair"/>
</dbReference>
<accession>A0A1E4RQ23</accession>
<feature type="compositionally biased region" description="Polar residues" evidence="1">
    <location>
        <begin position="184"/>
        <end position="214"/>
    </location>
</feature>
<feature type="region of interest" description="Disordered" evidence="1">
    <location>
        <begin position="183"/>
        <end position="229"/>
    </location>
</feature>
<feature type="region of interest" description="Disordered" evidence="1">
    <location>
        <begin position="671"/>
        <end position="701"/>
    </location>
</feature>
<dbReference type="Proteomes" id="UP000095085">
    <property type="component" value="Unassembled WGS sequence"/>
</dbReference>
<feature type="region of interest" description="Disordered" evidence="1">
    <location>
        <begin position="344"/>
        <end position="463"/>
    </location>
</feature>
<proteinExistence type="predicted"/>
<organism evidence="3 4">
    <name type="scientific">Hyphopichia burtonii NRRL Y-1933</name>
    <dbReference type="NCBI Taxonomy" id="984485"/>
    <lineage>
        <taxon>Eukaryota</taxon>
        <taxon>Fungi</taxon>
        <taxon>Dikarya</taxon>
        <taxon>Ascomycota</taxon>
        <taxon>Saccharomycotina</taxon>
        <taxon>Pichiomycetes</taxon>
        <taxon>Debaryomycetaceae</taxon>
        <taxon>Hyphopichia</taxon>
    </lineage>
</organism>
<dbReference type="PANTHER" id="PTHR11216:SF174">
    <property type="entry name" value="GH06923P"/>
    <property type="match status" value="1"/>
</dbReference>
<evidence type="ECO:0000313" key="4">
    <source>
        <dbReference type="Proteomes" id="UP000095085"/>
    </source>
</evidence>
<dbReference type="SMART" id="SM00027">
    <property type="entry name" value="EH"/>
    <property type="match status" value="1"/>
</dbReference>
<feature type="compositionally biased region" description="Polar residues" evidence="1">
    <location>
        <begin position="97"/>
        <end position="119"/>
    </location>
</feature>
<dbReference type="SUPFAM" id="SSF47473">
    <property type="entry name" value="EF-hand"/>
    <property type="match status" value="1"/>
</dbReference>
<dbReference type="GO" id="GO:0005737">
    <property type="term" value="C:cytoplasm"/>
    <property type="evidence" value="ECO:0007669"/>
    <property type="project" value="TreeGrafter"/>
</dbReference>
<feature type="compositionally biased region" description="Polar residues" evidence="1">
    <location>
        <begin position="682"/>
        <end position="701"/>
    </location>
</feature>
<name>A0A1E4RQ23_9ASCO</name>